<feature type="transmembrane region" description="Helical" evidence="1">
    <location>
        <begin position="21"/>
        <end position="40"/>
    </location>
</feature>
<evidence type="ECO:0000313" key="3">
    <source>
        <dbReference type="Proteomes" id="UP000887116"/>
    </source>
</evidence>
<protein>
    <submittedName>
        <fullName evidence="2">Uncharacterized protein</fullName>
    </submittedName>
</protein>
<reference evidence="2" key="1">
    <citation type="submission" date="2020-07" db="EMBL/GenBank/DDBJ databases">
        <title>Multicomponent nature underlies the extraordinary mechanical properties of spider dragline silk.</title>
        <authorList>
            <person name="Kono N."/>
            <person name="Nakamura H."/>
            <person name="Mori M."/>
            <person name="Yoshida Y."/>
            <person name="Ohtoshi R."/>
            <person name="Malay A.D."/>
            <person name="Moran D.A.P."/>
            <person name="Tomita M."/>
            <person name="Numata K."/>
            <person name="Arakawa K."/>
        </authorList>
    </citation>
    <scope>NUCLEOTIDE SEQUENCE</scope>
</reference>
<feature type="transmembrane region" description="Helical" evidence="1">
    <location>
        <begin position="411"/>
        <end position="439"/>
    </location>
</feature>
<sequence length="606" mass="67180">MNQSVSFWILGPLIGYFGTKFQVQSIIICGTVLASIAVGSCYFAENIYLVITLWGVVYAFGFGMATISIPEVLAQNFDEYLTNANGLAFSGECIGGSLLPPLLVIYLETYGLSGTFLILFGLTSTSIPAALLLNPKYHQKRTTINQKSPALLQGCKIFSEAFQVLSASHGVSNEVINPDESSLSVETNKQSVAKDLHNRINVSNTLQNGGSLSAYQETFKQSMEIYLKANRIKSKSLESIPTFVSAKTKHSLKTKVPAHTIKNIQIDTERKSHTSEQSSKNKFRIGQGILNDLNTEIKAKLFSNSIKTEEPTISHSYSSYYQKKCKHWVFLRTEASDAHLIKEQNCLKQYGSLSREITEDSTSENKYSKPLIEPCKQTPSFRFEDEIQKNTPTPNIPSSPRNASFLEPFRVFLDVAFLFILVTQSLILYSSSMFLTIIVDFCRDCGLSSSQRVTVLVCTSVADTGGRVLLGWFTDLNYISNASFSAVCCFFMGIALLSLVFVKELILVCLSVAMLGLSLGGFWIVCPGVISDHLQEDKRSMALATRFFLYALLSLTQSPLIGYIRGGLGSYYWMFVILAVICLLASLTSLLTPFAAEYRDKRRANQ</sequence>
<name>A0A8X6GXD9_TRICU</name>
<feature type="transmembrane region" description="Helical" evidence="1">
    <location>
        <begin position="571"/>
        <end position="596"/>
    </location>
</feature>
<dbReference type="OrthoDB" id="6364417at2759"/>
<dbReference type="SUPFAM" id="SSF103473">
    <property type="entry name" value="MFS general substrate transporter"/>
    <property type="match status" value="1"/>
</dbReference>
<dbReference type="Proteomes" id="UP000887116">
    <property type="component" value="Unassembled WGS sequence"/>
</dbReference>
<evidence type="ECO:0000313" key="2">
    <source>
        <dbReference type="EMBL" id="GFR12303.1"/>
    </source>
</evidence>
<dbReference type="EMBL" id="BMAO01016939">
    <property type="protein sequence ID" value="GFR12303.1"/>
    <property type="molecule type" value="Genomic_DNA"/>
</dbReference>
<feature type="transmembrane region" description="Helical" evidence="1">
    <location>
        <begin position="482"/>
        <end position="499"/>
    </location>
</feature>
<proteinExistence type="predicted"/>
<keyword evidence="1" id="KW-0812">Transmembrane</keyword>
<keyword evidence="1" id="KW-0472">Membrane</keyword>
<keyword evidence="1" id="KW-1133">Transmembrane helix</keyword>
<dbReference type="GO" id="GO:0008028">
    <property type="term" value="F:monocarboxylic acid transmembrane transporter activity"/>
    <property type="evidence" value="ECO:0007669"/>
    <property type="project" value="TreeGrafter"/>
</dbReference>
<dbReference type="Pfam" id="PF07690">
    <property type="entry name" value="MFS_1"/>
    <property type="match status" value="2"/>
</dbReference>
<dbReference type="InterPro" id="IPR011701">
    <property type="entry name" value="MFS"/>
</dbReference>
<feature type="transmembrane region" description="Helical" evidence="1">
    <location>
        <begin position="547"/>
        <end position="565"/>
    </location>
</feature>
<dbReference type="AlphaFoldDB" id="A0A8X6GXD9"/>
<gene>
    <name evidence="2" type="primary">AVEN_32664_1</name>
    <name evidence="2" type="ORF">TNCT_574211</name>
</gene>
<dbReference type="PANTHER" id="PTHR11360:SF303">
    <property type="entry name" value="MAJOR FACILITATOR SUPERFAMILY (MFS) PROFILE DOMAIN-CONTAINING PROTEIN"/>
    <property type="match status" value="1"/>
</dbReference>
<feature type="transmembrane region" description="Helical" evidence="1">
    <location>
        <begin position="47"/>
        <end position="69"/>
    </location>
</feature>
<comment type="caution">
    <text evidence="2">The sequence shown here is derived from an EMBL/GenBank/DDBJ whole genome shotgun (WGS) entry which is preliminary data.</text>
</comment>
<organism evidence="2 3">
    <name type="scientific">Trichonephila clavata</name>
    <name type="common">Joro spider</name>
    <name type="synonym">Nephila clavata</name>
    <dbReference type="NCBI Taxonomy" id="2740835"/>
    <lineage>
        <taxon>Eukaryota</taxon>
        <taxon>Metazoa</taxon>
        <taxon>Ecdysozoa</taxon>
        <taxon>Arthropoda</taxon>
        <taxon>Chelicerata</taxon>
        <taxon>Arachnida</taxon>
        <taxon>Araneae</taxon>
        <taxon>Araneomorphae</taxon>
        <taxon>Entelegynae</taxon>
        <taxon>Araneoidea</taxon>
        <taxon>Nephilidae</taxon>
        <taxon>Trichonephila</taxon>
    </lineage>
</organism>
<evidence type="ECO:0000256" key="1">
    <source>
        <dbReference type="SAM" id="Phobius"/>
    </source>
</evidence>
<keyword evidence="3" id="KW-1185">Reference proteome</keyword>
<accession>A0A8X6GXD9</accession>
<dbReference type="InterPro" id="IPR036259">
    <property type="entry name" value="MFS_trans_sf"/>
</dbReference>
<dbReference type="InterPro" id="IPR050327">
    <property type="entry name" value="Proton-linked_MCT"/>
</dbReference>
<dbReference type="PANTHER" id="PTHR11360">
    <property type="entry name" value="MONOCARBOXYLATE TRANSPORTER"/>
    <property type="match status" value="1"/>
</dbReference>
<feature type="transmembrane region" description="Helical" evidence="1">
    <location>
        <begin position="110"/>
        <end position="133"/>
    </location>
</feature>
<feature type="transmembrane region" description="Helical" evidence="1">
    <location>
        <begin position="505"/>
        <end position="526"/>
    </location>
</feature>
<dbReference type="Gene3D" id="1.20.1250.20">
    <property type="entry name" value="MFS general substrate transporter like domains"/>
    <property type="match status" value="2"/>
</dbReference>